<evidence type="ECO:0000259" key="13">
    <source>
        <dbReference type="PROSITE" id="PS51828"/>
    </source>
</evidence>
<dbReference type="InterPro" id="IPR017981">
    <property type="entry name" value="GPCR_2-like_7TM"/>
</dbReference>
<dbReference type="GeneID" id="101088889"/>
<protein>
    <recommendedName>
        <fullName evidence="16">Adhesion G protein-coupled receptor D2</fullName>
    </recommendedName>
</protein>
<dbReference type="PROSITE" id="PS50261">
    <property type="entry name" value="G_PROTEIN_RECEP_F2_4"/>
    <property type="match status" value="1"/>
</dbReference>
<dbReference type="PANTHER" id="PTHR12011:SF58">
    <property type="entry name" value="ADHESION G-PROTEIN COUPLED RECEPTOR D2"/>
    <property type="match status" value="1"/>
</dbReference>
<evidence type="ECO:0000313" key="15">
    <source>
        <dbReference type="Proteomes" id="UP000823872"/>
    </source>
</evidence>
<dbReference type="GeneTree" id="ENSGT00940000161534"/>
<dbReference type="SUPFAM" id="SSF49899">
    <property type="entry name" value="Concanavalin A-like lectins/glucanases"/>
    <property type="match status" value="1"/>
</dbReference>
<feature type="transmembrane region" description="Helical" evidence="9">
    <location>
        <begin position="847"/>
        <end position="876"/>
    </location>
</feature>
<evidence type="ECO:0000256" key="3">
    <source>
        <dbReference type="ARBA" id="ARBA00022692"/>
    </source>
</evidence>
<evidence type="ECO:0000256" key="1">
    <source>
        <dbReference type="ARBA" id="ARBA00004141"/>
    </source>
</evidence>
<comment type="subcellular location">
    <subcellularLocation>
        <location evidence="1">Membrane</location>
        <topology evidence="1">Multi-pass membrane protein</topology>
    </subcellularLocation>
</comment>
<evidence type="ECO:0000256" key="7">
    <source>
        <dbReference type="PROSITE-ProRule" id="PRU01172"/>
    </source>
</evidence>
<evidence type="ECO:0000256" key="2">
    <source>
        <dbReference type="ARBA" id="ARBA00007343"/>
    </source>
</evidence>
<evidence type="ECO:0000256" key="6">
    <source>
        <dbReference type="ARBA" id="ARBA00023157"/>
    </source>
</evidence>
<organism evidence="14 15">
    <name type="scientific">Felis catus</name>
    <name type="common">Cat</name>
    <name type="synonym">Felis silvestris catus</name>
    <dbReference type="NCBI Taxonomy" id="9685"/>
    <lineage>
        <taxon>Eukaryota</taxon>
        <taxon>Metazoa</taxon>
        <taxon>Chordata</taxon>
        <taxon>Craniata</taxon>
        <taxon>Vertebrata</taxon>
        <taxon>Euteleostomi</taxon>
        <taxon>Mammalia</taxon>
        <taxon>Eutheria</taxon>
        <taxon>Laurasiatheria</taxon>
        <taxon>Carnivora</taxon>
        <taxon>Feliformia</taxon>
        <taxon>Felidae</taxon>
        <taxon>Felinae</taxon>
        <taxon>Felis</taxon>
    </lineage>
</organism>
<feature type="transmembrane region" description="Helical" evidence="9">
    <location>
        <begin position="807"/>
        <end position="827"/>
    </location>
</feature>
<keyword evidence="5 9" id="KW-0472">Membrane</keyword>
<keyword evidence="6" id="KW-1015">Disulfide bond</keyword>
<dbReference type="InterPro" id="IPR057244">
    <property type="entry name" value="GAIN_B"/>
</dbReference>
<feature type="transmembrane region" description="Helical" evidence="9">
    <location>
        <begin position="706"/>
        <end position="730"/>
    </location>
</feature>
<dbReference type="RefSeq" id="XP_044898753.1">
    <property type="nucleotide sequence ID" value="XM_045042818.1"/>
</dbReference>
<dbReference type="Pfam" id="PF01825">
    <property type="entry name" value="GPS"/>
    <property type="match status" value="1"/>
</dbReference>
<comment type="caution">
    <text evidence="7">Lacks conserved residue(s) required for the propagation of feature annotation.</text>
</comment>
<sequence>MAFWCYCLLYLLIRSLSGTPSNSPGEARSSWLPAPVDPGEVVETPDGVCKFPGQQLSWWQAQESCEQRFGRLALAPPAEVLAPRLPNPIWVGQREAPLRRPPQRRALPTAALVFGERTADRAARLRTPLPALGALTACAHVQWDAASPDAAALFSLAAPSLANALQLRAFAEPGGAVHAALVVRGHHAPFRAAFRADGRWHHVCTTWEQRGGRWALFADGRRRAGARGLGAGHPVPAGGILVLGQDQDSLGGGFSARDAFSGNLTDFHLWARALNPAQLRRARACAPPPGGLLFRWDLGALDVTPSLLPPLRVRLLCPVPSEECPTWNPGSGTEGSLLCLQPHFFLCCYRTDTYQRLQDAQSWPGQDVISRVNALAKTIVLLPDPLSEAPGHLSLAEASSFLGILERVLAKESAPLGPAALLAVVHFLKRVTALGAGEPEPLTGPWEQLGQGIVSVASLVLEEQLAGAWLSISEVVGGPMALVASLQRLAPLLSTALTPGRPRMHIQRRCVGLEVRSLCLTEAGTEGYVFTVPGGHPEGPGHIRIPAGEVERLLGKGLSGVTMIHSWFSSSVFRQTLGEPGLEPQAPDSSEEASKLQRFLSTQVGSAIISSEVWDETGEVSTAVTFHLQHQTQAFPQKLVEPVCAFWNFSISPDTGGSWATTGCSVATLYRDSTACFCNHSTNFAVLLQVYDVQRSPGEESLLRTLSFVGCGVSFCALATAFLLFLAAGVPRSERATVHKNLTFSLASAEGFLMASEWAKANKVACVAVTAAMHLLFLVAFSWMLVEGLMLWSKVVAVRMRPGPRMTLYYATGWGVPVAIVAITVAMSPDDYVATGHCWLNVHTDTIWAFVGPVLFVLTANTCILVRVVMVTVSSARRRARMLSPQPCLRQQITIQIWATVKPVLVLLPVLGLTWLVGTLVHLSPAWAYAAVGLNSFQGPYIFLVYAAYNGEVRNALQRMTEKKATEAFMVCSSPIGPGSHPRSLGPWEVSQNNPVALAPARRHLAIRGTHSPRISTTFSSIAEPERPAVELTAFKASGAARVGTRAAAAPLRSSDSAFVSAEWVSRESACGLDSKPLKGPTGGPPRDRQQPLPPPTASPSGAPPPNPSRVLC</sequence>
<evidence type="ECO:0000256" key="9">
    <source>
        <dbReference type="SAM" id="Phobius"/>
    </source>
</evidence>
<keyword evidence="4 9" id="KW-1133">Transmembrane helix</keyword>
<dbReference type="SMART" id="SM00159">
    <property type="entry name" value="PTX"/>
    <property type="match status" value="1"/>
</dbReference>
<dbReference type="PANTHER" id="PTHR12011">
    <property type="entry name" value="ADHESION G-PROTEIN COUPLED RECEPTOR"/>
    <property type="match status" value="1"/>
</dbReference>
<feature type="domain" description="Pentraxin (PTX)" evidence="13">
    <location>
        <begin position="108"/>
        <end position="317"/>
    </location>
</feature>
<reference evidence="14" key="2">
    <citation type="submission" date="2025-08" db="UniProtKB">
        <authorList>
            <consortium name="Ensembl"/>
        </authorList>
    </citation>
    <scope>IDENTIFICATION</scope>
    <source>
        <strain evidence="14">breed Abyssinian</strain>
    </source>
</reference>
<dbReference type="Gene3D" id="2.60.220.50">
    <property type="match status" value="1"/>
</dbReference>
<feature type="chain" id="PRO_5045860832" description="Adhesion G protein-coupled receptor D2" evidence="10">
    <location>
        <begin position="19"/>
        <end position="1113"/>
    </location>
</feature>
<feature type="compositionally biased region" description="Pro residues" evidence="8">
    <location>
        <begin position="1092"/>
        <end position="1113"/>
    </location>
</feature>
<feature type="domain" description="GAIN-B" evidence="11">
    <location>
        <begin position="519"/>
        <end position="694"/>
    </location>
</feature>
<evidence type="ECO:0000259" key="12">
    <source>
        <dbReference type="PROSITE" id="PS50261"/>
    </source>
</evidence>
<evidence type="ECO:0000313" key="14">
    <source>
        <dbReference type="Ensembl" id="ENSFCTP00005040878.1"/>
    </source>
</evidence>
<dbReference type="Pfam" id="PF00002">
    <property type="entry name" value="7tm_2"/>
    <property type="match status" value="1"/>
</dbReference>
<dbReference type="Pfam" id="PF00354">
    <property type="entry name" value="Pentaxin"/>
    <property type="match status" value="1"/>
</dbReference>
<dbReference type="InterPro" id="IPR046338">
    <property type="entry name" value="GAIN_dom_sf"/>
</dbReference>
<evidence type="ECO:0008006" key="16">
    <source>
        <dbReference type="Google" id="ProtNLM"/>
    </source>
</evidence>
<feature type="transmembrane region" description="Helical" evidence="9">
    <location>
        <begin position="927"/>
        <end position="949"/>
    </location>
</feature>
<feature type="transmembrane region" description="Helical" evidence="9">
    <location>
        <begin position="742"/>
        <end position="759"/>
    </location>
</feature>
<dbReference type="InterPro" id="IPR000203">
    <property type="entry name" value="GPS"/>
</dbReference>
<reference evidence="14" key="3">
    <citation type="submission" date="2025-09" db="UniProtKB">
        <authorList>
            <consortium name="Ensembl"/>
        </authorList>
    </citation>
    <scope>IDENTIFICATION</scope>
    <source>
        <strain evidence="14">breed Abyssinian</strain>
    </source>
</reference>
<keyword evidence="3 9" id="KW-0812">Transmembrane</keyword>
<feature type="domain" description="G-protein coupled receptors family 2 profile 2" evidence="12">
    <location>
        <begin position="703"/>
        <end position="950"/>
    </location>
</feature>
<evidence type="ECO:0000256" key="4">
    <source>
        <dbReference type="ARBA" id="ARBA00022989"/>
    </source>
</evidence>
<evidence type="ECO:0000259" key="11">
    <source>
        <dbReference type="PROSITE" id="PS50221"/>
    </source>
</evidence>
<feature type="transmembrane region" description="Helical" evidence="9">
    <location>
        <begin position="765"/>
        <end position="786"/>
    </location>
</feature>
<dbReference type="InterPro" id="IPR013320">
    <property type="entry name" value="ConA-like_dom_sf"/>
</dbReference>
<evidence type="ECO:0000256" key="10">
    <source>
        <dbReference type="SAM" id="SignalP"/>
    </source>
</evidence>
<gene>
    <name evidence="14" type="primary">ADGRD2</name>
</gene>
<name>A0ABI7Z139_FELCA</name>
<reference evidence="14 15" key="1">
    <citation type="submission" date="2021-02" db="EMBL/GenBank/DDBJ databases">
        <title>Safari Cat Assemblies.</title>
        <authorList>
            <person name="Bredemeyer K.R."/>
            <person name="Murphy W.J."/>
        </authorList>
    </citation>
    <scope>NUCLEOTIDE SEQUENCE [LARGE SCALE GENOMIC DNA]</scope>
</reference>
<evidence type="ECO:0000256" key="5">
    <source>
        <dbReference type="ARBA" id="ARBA00023136"/>
    </source>
</evidence>
<keyword evidence="10" id="KW-0732">Signal</keyword>
<feature type="region of interest" description="Disordered" evidence="8">
    <location>
        <begin position="1069"/>
        <end position="1113"/>
    </location>
</feature>
<dbReference type="Proteomes" id="UP000823872">
    <property type="component" value="Chromosome D4"/>
</dbReference>
<comment type="similarity">
    <text evidence="2">Belongs to the G-protein coupled receptor 2 family. Adhesion G-protein coupled receptor (ADGR) subfamily.</text>
</comment>
<dbReference type="InterPro" id="IPR001759">
    <property type="entry name" value="PTX_dom"/>
</dbReference>
<dbReference type="Ensembl" id="ENSFCTT00005055488.1">
    <property type="protein sequence ID" value="ENSFCTP00005040878.1"/>
    <property type="gene ID" value="ENSFCTG00005019265.1"/>
</dbReference>
<dbReference type="PRINTS" id="PR00895">
    <property type="entry name" value="PENTAXIN"/>
</dbReference>
<feature type="signal peptide" evidence="10">
    <location>
        <begin position="1"/>
        <end position="18"/>
    </location>
</feature>
<keyword evidence="15" id="KW-1185">Reference proteome</keyword>
<dbReference type="SMART" id="SM00303">
    <property type="entry name" value="GPS"/>
    <property type="match status" value="1"/>
</dbReference>
<dbReference type="PROSITE" id="PS50221">
    <property type="entry name" value="GAIN_B"/>
    <property type="match status" value="1"/>
</dbReference>
<dbReference type="InterPro" id="IPR000832">
    <property type="entry name" value="GPCR_2_secretin-like"/>
</dbReference>
<dbReference type="Gene3D" id="1.20.1070.10">
    <property type="entry name" value="Rhodopsin 7-helix transmembrane proteins"/>
    <property type="match status" value="1"/>
</dbReference>
<evidence type="ECO:0000256" key="8">
    <source>
        <dbReference type="SAM" id="MobiDB-lite"/>
    </source>
</evidence>
<proteinExistence type="inferred from homology"/>
<dbReference type="PROSITE" id="PS51828">
    <property type="entry name" value="PTX_2"/>
    <property type="match status" value="1"/>
</dbReference>
<feature type="transmembrane region" description="Helical" evidence="9">
    <location>
        <begin position="897"/>
        <end position="921"/>
    </location>
</feature>
<dbReference type="Gene3D" id="2.60.120.200">
    <property type="match status" value="1"/>
</dbReference>
<accession>A0ABI7Z139</accession>